<evidence type="ECO:0000313" key="3">
    <source>
        <dbReference type="Proteomes" id="UP000762703"/>
    </source>
</evidence>
<feature type="compositionally biased region" description="Polar residues" evidence="1">
    <location>
        <begin position="58"/>
        <end position="74"/>
    </location>
</feature>
<reference evidence="2" key="1">
    <citation type="submission" date="2019-04" db="EMBL/GenBank/DDBJ databases">
        <title>Evolution of Biomass-Degrading Anaerobic Consortia Revealed by Metagenomics.</title>
        <authorList>
            <person name="Peng X."/>
        </authorList>
    </citation>
    <scope>NUCLEOTIDE SEQUENCE</scope>
    <source>
        <strain evidence="2">SIG12</strain>
    </source>
</reference>
<evidence type="ECO:0000256" key="1">
    <source>
        <dbReference type="SAM" id="MobiDB-lite"/>
    </source>
</evidence>
<proteinExistence type="predicted"/>
<sequence>MKKSLLFLFLLLVAVLGIGCVSAADNTTVCDNANHMAMAPHAFPNENLDINSTVIRETPDVPSNSPDNNTTSGPQLDIKGPKIGDHPIIIVYY</sequence>
<name>A0A8T3VG31_9EURY</name>
<gene>
    <name evidence="2" type="ORF">E7Z73_06755</name>
</gene>
<dbReference type="PROSITE" id="PS51257">
    <property type="entry name" value="PROKAR_LIPOPROTEIN"/>
    <property type="match status" value="1"/>
</dbReference>
<evidence type="ECO:0000313" key="2">
    <source>
        <dbReference type="EMBL" id="MBE6505425.1"/>
    </source>
</evidence>
<dbReference type="Proteomes" id="UP000762703">
    <property type="component" value="Unassembled WGS sequence"/>
</dbReference>
<comment type="caution">
    <text evidence="2">The sequence shown here is derived from an EMBL/GenBank/DDBJ whole genome shotgun (WGS) entry which is preliminary data.</text>
</comment>
<dbReference type="RefSeq" id="WP_303737076.1">
    <property type="nucleotide sequence ID" value="NZ_SUTE01000051.1"/>
</dbReference>
<organism evidence="2 3">
    <name type="scientific">Methanobrevibacter millerae</name>
    <dbReference type="NCBI Taxonomy" id="230361"/>
    <lineage>
        <taxon>Archaea</taxon>
        <taxon>Methanobacteriati</taxon>
        <taxon>Methanobacteriota</taxon>
        <taxon>Methanomada group</taxon>
        <taxon>Methanobacteria</taxon>
        <taxon>Methanobacteriales</taxon>
        <taxon>Methanobacteriaceae</taxon>
        <taxon>Methanobrevibacter</taxon>
    </lineage>
</organism>
<accession>A0A8T3VG31</accession>
<dbReference type="EMBL" id="SUTE01000051">
    <property type="protein sequence ID" value="MBE6505425.1"/>
    <property type="molecule type" value="Genomic_DNA"/>
</dbReference>
<feature type="region of interest" description="Disordered" evidence="1">
    <location>
        <begin position="58"/>
        <end position="81"/>
    </location>
</feature>
<protein>
    <submittedName>
        <fullName evidence="2">Uncharacterized protein</fullName>
    </submittedName>
</protein>
<dbReference type="AlphaFoldDB" id="A0A8T3VG31"/>